<keyword evidence="1" id="KW-0812">Transmembrane</keyword>
<comment type="caution">
    <text evidence="2">The sequence shown here is derived from an EMBL/GenBank/DDBJ whole genome shotgun (WGS) entry which is preliminary data.</text>
</comment>
<keyword evidence="1" id="KW-1133">Transmembrane helix</keyword>
<dbReference type="EMBL" id="CAJJDO010000078">
    <property type="protein sequence ID" value="CAD8182063.1"/>
    <property type="molecule type" value="Genomic_DNA"/>
</dbReference>
<protein>
    <submittedName>
        <fullName evidence="2">Uncharacterized protein</fullName>
    </submittedName>
</protein>
<reference evidence="2" key="1">
    <citation type="submission" date="2021-01" db="EMBL/GenBank/DDBJ databases">
        <authorList>
            <consortium name="Genoscope - CEA"/>
            <person name="William W."/>
        </authorList>
    </citation>
    <scope>NUCLEOTIDE SEQUENCE</scope>
</reference>
<organism evidence="2 3">
    <name type="scientific">Paramecium pentaurelia</name>
    <dbReference type="NCBI Taxonomy" id="43138"/>
    <lineage>
        <taxon>Eukaryota</taxon>
        <taxon>Sar</taxon>
        <taxon>Alveolata</taxon>
        <taxon>Ciliophora</taxon>
        <taxon>Intramacronucleata</taxon>
        <taxon>Oligohymenophorea</taxon>
        <taxon>Peniculida</taxon>
        <taxon>Parameciidae</taxon>
        <taxon>Paramecium</taxon>
    </lineage>
</organism>
<proteinExistence type="predicted"/>
<keyword evidence="3" id="KW-1185">Reference proteome</keyword>
<gene>
    <name evidence="2" type="ORF">PPENT_87.1.T0780003</name>
</gene>
<name>A0A8S1VZX6_9CILI</name>
<sequence>MIIFIITIKAHQFSSAKKIISKLKEVGLLQKTPLFEFFNKTLGRVIQIRLYHQQDWFRIQFLEVSNKCNHCALTYYNSFWFNLDVLGLINLSVGILIFQKLNYDNIARIINIICIQWLTTFGIKTENN</sequence>
<evidence type="ECO:0000256" key="1">
    <source>
        <dbReference type="SAM" id="Phobius"/>
    </source>
</evidence>
<keyword evidence="1" id="KW-0472">Membrane</keyword>
<dbReference type="Proteomes" id="UP000689195">
    <property type="component" value="Unassembled WGS sequence"/>
</dbReference>
<dbReference type="AlphaFoldDB" id="A0A8S1VZX6"/>
<feature type="transmembrane region" description="Helical" evidence="1">
    <location>
        <begin position="79"/>
        <end position="98"/>
    </location>
</feature>
<evidence type="ECO:0000313" key="2">
    <source>
        <dbReference type="EMBL" id="CAD8182063.1"/>
    </source>
</evidence>
<accession>A0A8S1VZX6</accession>
<evidence type="ECO:0000313" key="3">
    <source>
        <dbReference type="Proteomes" id="UP000689195"/>
    </source>
</evidence>